<dbReference type="AlphaFoldDB" id="A0A919SVE0"/>
<evidence type="ECO:0000313" key="3">
    <source>
        <dbReference type="Proteomes" id="UP000681340"/>
    </source>
</evidence>
<dbReference type="EMBL" id="BOQL01000072">
    <property type="protein sequence ID" value="GIM78201.1"/>
    <property type="molecule type" value="Genomic_DNA"/>
</dbReference>
<feature type="domain" description="DUF302" evidence="1">
    <location>
        <begin position="2"/>
        <end position="42"/>
    </location>
</feature>
<gene>
    <name evidence="2" type="ORF">Aau02nite_79710</name>
</gene>
<evidence type="ECO:0000313" key="2">
    <source>
        <dbReference type="EMBL" id="GIM78201.1"/>
    </source>
</evidence>
<dbReference type="CDD" id="cd14797">
    <property type="entry name" value="DUF302"/>
    <property type="match status" value="1"/>
</dbReference>
<dbReference type="Pfam" id="PF03625">
    <property type="entry name" value="DUF302"/>
    <property type="match status" value="1"/>
</dbReference>
<dbReference type="RefSeq" id="WP_212993779.1">
    <property type="nucleotide sequence ID" value="NZ_BAABEA010000016.1"/>
</dbReference>
<reference evidence="2" key="1">
    <citation type="submission" date="2021-03" db="EMBL/GenBank/DDBJ databases">
        <title>Whole genome shotgun sequence of Actinoplanes auranticolor NBRC 12245.</title>
        <authorList>
            <person name="Komaki H."/>
            <person name="Tamura T."/>
        </authorList>
    </citation>
    <scope>NUCLEOTIDE SEQUENCE</scope>
    <source>
        <strain evidence="2">NBRC 12245</strain>
    </source>
</reference>
<dbReference type="SUPFAM" id="SSF103247">
    <property type="entry name" value="TT1751-like"/>
    <property type="match status" value="1"/>
</dbReference>
<dbReference type="Gene3D" id="3.30.310.70">
    <property type="entry name" value="TT1751-like domain"/>
    <property type="match status" value="1"/>
</dbReference>
<proteinExistence type="predicted"/>
<dbReference type="InterPro" id="IPR035923">
    <property type="entry name" value="TT1751-like_sf"/>
</dbReference>
<name>A0A919SVE0_9ACTN</name>
<organism evidence="2 3">
    <name type="scientific">Actinoplanes auranticolor</name>
    <dbReference type="NCBI Taxonomy" id="47988"/>
    <lineage>
        <taxon>Bacteria</taxon>
        <taxon>Bacillati</taxon>
        <taxon>Actinomycetota</taxon>
        <taxon>Actinomycetes</taxon>
        <taxon>Micromonosporales</taxon>
        <taxon>Micromonosporaceae</taxon>
        <taxon>Actinoplanes</taxon>
    </lineage>
</organism>
<evidence type="ECO:0000259" key="1">
    <source>
        <dbReference type="Pfam" id="PF03625"/>
    </source>
</evidence>
<keyword evidence="3" id="KW-1185">Reference proteome</keyword>
<protein>
    <recommendedName>
        <fullName evidence="1">DUF302 domain-containing protein</fullName>
    </recommendedName>
</protein>
<accession>A0A919SVE0</accession>
<dbReference type="Proteomes" id="UP000681340">
    <property type="component" value="Unassembled WGS sequence"/>
</dbReference>
<sequence length="74" mass="7851">MFGNAAAGTPLMQAGPRAGIDLPLRILVWSQDGETRVAFRDPRTLAEGFLLAEQTGTLDRLRGVLDALVAEVSG</sequence>
<dbReference type="InterPro" id="IPR005180">
    <property type="entry name" value="DUF302"/>
</dbReference>
<comment type="caution">
    <text evidence="2">The sequence shown here is derived from an EMBL/GenBank/DDBJ whole genome shotgun (WGS) entry which is preliminary data.</text>
</comment>